<accession>A0ABY6PPG4</accession>
<reference evidence="1" key="1">
    <citation type="journal article" date="2022" name="Front. Microbiol.">
        <title>Mirubactin C rescues the lethal effect of cell wall biosynthesis mutations in Bacillus subtilis.</title>
        <authorList>
            <person name="Kepplinger B."/>
            <person name="Wen X."/>
            <person name="Tyler A.R."/>
            <person name="Kim B.Y."/>
            <person name="Brown J."/>
            <person name="Banks P."/>
            <person name="Dashti Y."/>
            <person name="Mackenzie E.S."/>
            <person name="Wills C."/>
            <person name="Kawai Y."/>
            <person name="Waldron K.J."/>
            <person name="Allenby N.E.E."/>
            <person name="Wu L.J."/>
            <person name="Hall M.J."/>
            <person name="Errington J."/>
        </authorList>
    </citation>
    <scope>NUCLEOTIDE SEQUENCE</scope>
    <source>
        <strain evidence="1">MDA8-470</strain>
    </source>
</reference>
<dbReference type="Proteomes" id="UP001164963">
    <property type="component" value="Chromosome"/>
</dbReference>
<evidence type="ECO:0000313" key="2">
    <source>
        <dbReference type="Proteomes" id="UP001164963"/>
    </source>
</evidence>
<dbReference type="EMBL" id="CP098740">
    <property type="protein sequence ID" value="UZK54088.1"/>
    <property type="molecule type" value="Genomic_DNA"/>
</dbReference>
<proteinExistence type="predicted"/>
<evidence type="ECO:0000313" key="1">
    <source>
        <dbReference type="EMBL" id="UZK54088.1"/>
    </source>
</evidence>
<gene>
    <name evidence="1" type="ORF">NEH16_07910</name>
</gene>
<protein>
    <submittedName>
        <fullName evidence="1">Uncharacterized protein</fullName>
    </submittedName>
</protein>
<name>A0ABY6PPG4_9ACTN</name>
<keyword evidence="2" id="KW-1185">Reference proteome</keyword>
<dbReference type="RefSeq" id="WP_265540526.1">
    <property type="nucleotide sequence ID" value="NZ_CP098740.1"/>
</dbReference>
<organism evidence="1 2">
    <name type="scientific">Streptomyces drozdowiczii</name>
    <dbReference type="NCBI Taxonomy" id="202862"/>
    <lineage>
        <taxon>Bacteria</taxon>
        <taxon>Bacillati</taxon>
        <taxon>Actinomycetota</taxon>
        <taxon>Actinomycetes</taxon>
        <taxon>Kitasatosporales</taxon>
        <taxon>Streptomycetaceae</taxon>
        <taxon>Streptomyces</taxon>
    </lineage>
</organism>
<sequence>MDTQTVGEVAEPTAEEQALREQYPAVTQFKGRTIRYAPLSEGQTVALQALERDDDGHLVSGSVSVILAVLEGCVGPDQWQRIRLDLARKKIDAADVMRLFVKIMDKAKRDGEKTAAA</sequence>